<name>A0A3Q9R0M3_9BACI</name>
<gene>
    <name evidence="2" type="ORF">CHR53_20555</name>
</gene>
<protein>
    <submittedName>
        <fullName evidence="2">Uncharacterized protein</fullName>
    </submittedName>
</protein>
<dbReference type="EMBL" id="CP022572">
    <property type="protein sequence ID" value="AZU63463.1"/>
    <property type="molecule type" value="Genomic_DNA"/>
</dbReference>
<accession>A0A3Q9R0M3</accession>
<evidence type="ECO:0000313" key="3">
    <source>
        <dbReference type="Proteomes" id="UP000282892"/>
    </source>
</evidence>
<evidence type="ECO:0000256" key="1">
    <source>
        <dbReference type="SAM" id="Phobius"/>
    </source>
</evidence>
<keyword evidence="1" id="KW-0472">Membrane</keyword>
<keyword evidence="1" id="KW-0812">Transmembrane</keyword>
<dbReference type="KEGG" id="nmk:CHR53_20555"/>
<organism evidence="2 3">
    <name type="scientific">Neobacillus mesonae</name>
    <dbReference type="NCBI Taxonomy" id="1193713"/>
    <lineage>
        <taxon>Bacteria</taxon>
        <taxon>Bacillati</taxon>
        <taxon>Bacillota</taxon>
        <taxon>Bacilli</taxon>
        <taxon>Bacillales</taxon>
        <taxon>Bacillaceae</taxon>
        <taxon>Neobacillus</taxon>
    </lineage>
</organism>
<feature type="transmembrane region" description="Helical" evidence="1">
    <location>
        <begin position="20"/>
        <end position="45"/>
    </location>
</feature>
<keyword evidence="1" id="KW-1133">Transmembrane helix</keyword>
<reference evidence="2 3" key="1">
    <citation type="submission" date="2017-07" db="EMBL/GenBank/DDBJ databases">
        <title>The complete genome sequence of Bacillus mesonae strain H20-5, an efficient strain improving plant abiotic stress resistance.</title>
        <authorList>
            <person name="Kim S.Y."/>
            <person name="Song H."/>
            <person name="Sang M.K."/>
            <person name="Weon H.-Y."/>
            <person name="Song J."/>
        </authorList>
    </citation>
    <scope>NUCLEOTIDE SEQUENCE [LARGE SCALE GENOMIC DNA]</scope>
    <source>
        <strain evidence="2 3">H20-5</strain>
    </source>
</reference>
<dbReference type="AlphaFoldDB" id="A0A3Q9R0M3"/>
<dbReference type="Proteomes" id="UP000282892">
    <property type="component" value="Chromosome"/>
</dbReference>
<sequence>MRGKAWINAFQLGWHRGSKLPSLVLLQGVGVFLFALKTIMAFHFFKGTHYITIFLKGGLTNVYQYT</sequence>
<keyword evidence="3" id="KW-1185">Reference proteome</keyword>
<evidence type="ECO:0000313" key="2">
    <source>
        <dbReference type="EMBL" id="AZU63463.1"/>
    </source>
</evidence>
<proteinExistence type="predicted"/>